<dbReference type="NCBIfam" id="NF009150">
    <property type="entry name" value="PRK12497.1-3"/>
    <property type="match status" value="1"/>
</dbReference>
<reference evidence="3" key="2">
    <citation type="submission" date="2021-04" db="EMBL/GenBank/DDBJ databases">
        <authorList>
            <person name="Gilroy R."/>
        </authorList>
    </citation>
    <scope>NUCLEOTIDE SEQUENCE</scope>
    <source>
        <strain evidence="3">ChiBcec8-14828</strain>
    </source>
</reference>
<evidence type="ECO:0000256" key="2">
    <source>
        <dbReference type="HAMAP-Rule" id="MF_00048"/>
    </source>
</evidence>
<accession>A0A9D2M567</accession>
<comment type="caution">
    <text evidence="3">The sequence shown here is derived from an EMBL/GenBank/DDBJ whole genome shotgun (WGS) entry which is preliminary data.</text>
</comment>
<dbReference type="AlphaFoldDB" id="A0A9D2M567"/>
<dbReference type="InterPro" id="IPR011335">
    <property type="entry name" value="Restrct_endonuc-II-like"/>
</dbReference>
<dbReference type="SUPFAM" id="SSF52980">
    <property type="entry name" value="Restriction endonuclease-like"/>
    <property type="match status" value="1"/>
</dbReference>
<dbReference type="EMBL" id="DWYA01000084">
    <property type="protein sequence ID" value="HJB40598.1"/>
    <property type="molecule type" value="Genomic_DNA"/>
</dbReference>
<evidence type="ECO:0000256" key="1">
    <source>
        <dbReference type="ARBA" id="ARBA00006738"/>
    </source>
</evidence>
<dbReference type="Pfam" id="PF02021">
    <property type="entry name" value="UPF0102"/>
    <property type="match status" value="1"/>
</dbReference>
<proteinExistence type="inferred from homology"/>
<dbReference type="InterPro" id="IPR003509">
    <property type="entry name" value="UPF0102_YraN-like"/>
</dbReference>
<name>A0A9D2M567_9FIRM</name>
<reference evidence="3" key="1">
    <citation type="journal article" date="2021" name="PeerJ">
        <title>Extensive microbial diversity within the chicken gut microbiome revealed by metagenomics and culture.</title>
        <authorList>
            <person name="Gilroy R."/>
            <person name="Ravi A."/>
            <person name="Getino M."/>
            <person name="Pursley I."/>
            <person name="Horton D.L."/>
            <person name="Alikhan N.F."/>
            <person name="Baker D."/>
            <person name="Gharbi K."/>
            <person name="Hall N."/>
            <person name="Watson M."/>
            <person name="Adriaenssens E.M."/>
            <person name="Foster-Nyarko E."/>
            <person name="Jarju S."/>
            <person name="Secka A."/>
            <person name="Antonio M."/>
            <person name="Oren A."/>
            <person name="Chaudhuri R.R."/>
            <person name="La Ragione R."/>
            <person name="Hildebrand F."/>
            <person name="Pallen M.J."/>
        </authorList>
    </citation>
    <scope>NUCLEOTIDE SEQUENCE</scope>
    <source>
        <strain evidence="3">ChiBcec8-14828</strain>
    </source>
</reference>
<organism evidence="3 4">
    <name type="scientific">Candidatus Ruthenibacterium avium</name>
    <dbReference type="NCBI Taxonomy" id="2838751"/>
    <lineage>
        <taxon>Bacteria</taxon>
        <taxon>Bacillati</taxon>
        <taxon>Bacillota</taxon>
        <taxon>Clostridia</taxon>
        <taxon>Eubacteriales</taxon>
        <taxon>Oscillospiraceae</taxon>
        <taxon>Ruthenibacterium</taxon>
    </lineage>
</organism>
<evidence type="ECO:0000313" key="3">
    <source>
        <dbReference type="EMBL" id="HJB40598.1"/>
    </source>
</evidence>
<comment type="similarity">
    <text evidence="1 2">Belongs to the UPF0102 family.</text>
</comment>
<dbReference type="CDD" id="cd20736">
    <property type="entry name" value="PoNe_Nuclease"/>
    <property type="match status" value="1"/>
</dbReference>
<protein>
    <recommendedName>
        <fullName evidence="2">UPF0102 protein H9943_09415</fullName>
    </recommendedName>
</protein>
<dbReference type="PANTHER" id="PTHR34039:SF1">
    <property type="entry name" value="UPF0102 PROTEIN YRAN"/>
    <property type="match status" value="1"/>
</dbReference>
<gene>
    <name evidence="3" type="ORF">H9943_09415</name>
</gene>
<dbReference type="InterPro" id="IPR011856">
    <property type="entry name" value="tRNA_endonuc-like_dom_sf"/>
</dbReference>
<evidence type="ECO:0000313" key="4">
    <source>
        <dbReference type="Proteomes" id="UP000824209"/>
    </source>
</evidence>
<dbReference type="HAMAP" id="MF_00048">
    <property type="entry name" value="UPF0102"/>
    <property type="match status" value="1"/>
</dbReference>
<dbReference type="Proteomes" id="UP000824209">
    <property type="component" value="Unassembled WGS sequence"/>
</dbReference>
<dbReference type="NCBIfam" id="TIGR00252">
    <property type="entry name" value="YraN family protein"/>
    <property type="match status" value="1"/>
</dbReference>
<dbReference type="PANTHER" id="PTHR34039">
    <property type="entry name" value="UPF0102 PROTEIN YRAN"/>
    <property type="match status" value="1"/>
</dbReference>
<sequence length="118" mass="13265">MDARTLGAYGESLAAAYYRKQGFEIITANYRTRMGEVDLIVSNGKLLIFVEVKARSRGALAPGRCAVTKSKQRRVIAAAKAYLASHPEWDCAMRFDVYEVTQRGMDYEEICIENAFMV</sequence>
<dbReference type="GO" id="GO:0003676">
    <property type="term" value="F:nucleic acid binding"/>
    <property type="evidence" value="ECO:0007669"/>
    <property type="project" value="InterPro"/>
</dbReference>
<dbReference type="Gene3D" id="3.40.1350.10">
    <property type="match status" value="1"/>
</dbReference>